<dbReference type="STRING" id="862908.BMS_3330"/>
<keyword evidence="1 2" id="KW-0807">Transducer</keyword>
<dbReference type="PANTHER" id="PTHR32089:SF112">
    <property type="entry name" value="LYSOZYME-LIKE PROTEIN-RELATED"/>
    <property type="match status" value="1"/>
</dbReference>
<feature type="transmembrane region" description="Helical" evidence="3">
    <location>
        <begin position="20"/>
        <end position="50"/>
    </location>
</feature>
<dbReference type="InterPro" id="IPR004089">
    <property type="entry name" value="MCPsignal_dom"/>
</dbReference>
<keyword evidence="3" id="KW-0472">Membrane</keyword>
<evidence type="ECO:0000313" key="5">
    <source>
        <dbReference type="EMBL" id="CBW28074.1"/>
    </source>
</evidence>
<feature type="transmembrane region" description="Helical" evidence="3">
    <location>
        <begin position="95"/>
        <end position="119"/>
    </location>
</feature>
<dbReference type="Pfam" id="PF00015">
    <property type="entry name" value="MCPsignal"/>
    <property type="match status" value="1"/>
</dbReference>
<feature type="domain" description="Methyl-accepting transducer" evidence="4">
    <location>
        <begin position="201"/>
        <end position="431"/>
    </location>
</feature>
<keyword evidence="3" id="KW-0812">Transmembrane</keyword>
<dbReference type="EMBL" id="FQ312005">
    <property type="protein sequence ID" value="CBW28074.1"/>
    <property type="molecule type" value="Genomic_DNA"/>
</dbReference>
<protein>
    <submittedName>
        <fullName evidence="5">Methyl-accepting chemotaxis protein</fullName>
    </submittedName>
</protein>
<dbReference type="Proteomes" id="UP000008963">
    <property type="component" value="Chromosome"/>
</dbReference>
<dbReference type="KEGG" id="bmx:BMS_3330"/>
<dbReference type="SUPFAM" id="SSF58104">
    <property type="entry name" value="Methyl-accepting chemotaxis protein (MCP) signaling domain"/>
    <property type="match status" value="1"/>
</dbReference>
<evidence type="ECO:0000259" key="4">
    <source>
        <dbReference type="PROSITE" id="PS50111"/>
    </source>
</evidence>
<feature type="transmembrane region" description="Helical" evidence="3">
    <location>
        <begin position="139"/>
        <end position="159"/>
    </location>
</feature>
<evidence type="ECO:0000256" key="2">
    <source>
        <dbReference type="PROSITE-ProRule" id="PRU00284"/>
    </source>
</evidence>
<dbReference type="GO" id="GO:0016020">
    <property type="term" value="C:membrane"/>
    <property type="evidence" value="ECO:0007669"/>
    <property type="project" value="InterPro"/>
</dbReference>
<reference evidence="6" key="1">
    <citation type="journal article" date="2013" name="ISME J.">
        <title>A small predatory core genome in the divergent marine Bacteriovorax marinus SJ and the terrestrial Bdellovibrio bacteriovorus.</title>
        <authorList>
            <person name="Crossman L.C."/>
            <person name="Chen H."/>
            <person name="Cerdeno-Tarraga A.M."/>
            <person name="Brooks K."/>
            <person name="Quail M.A."/>
            <person name="Pineiro S.A."/>
            <person name="Hobley L."/>
            <person name="Sockett R.E."/>
            <person name="Bentley S.D."/>
            <person name="Parkhill J."/>
            <person name="Williams H.N."/>
            <person name="Stine O.C."/>
        </authorList>
    </citation>
    <scope>NUCLEOTIDE SEQUENCE [LARGE SCALE GENOMIC DNA]</scope>
    <source>
        <strain evidence="6">ATCC BAA-682 / DSM 15412 / SJ</strain>
    </source>
</reference>
<dbReference type="GO" id="GO:0007165">
    <property type="term" value="P:signal transduction"/>
    <property type="evidence" value="ECO:0007669"/>
    <property type="project" value="UniProtKB-KW"/>
</dbReference>
<dbReference type="SMART" id="SM00283">
    <property type="entry name" value="MA"/>
    <property type="match status" value="1"/>
</dbReference>
<dbReference type="Gene3D" id="1.10.287.950">
    <property type="entry name" value="Methyl-accepting chemotaxis protein"/>
    <property type="match status" value="1"/>
</dbReference>
<proteinExistence type="predicted"/>
<dbReference type="PANTHER" id="PTHR32089">
    <property type="entry name" value="METHYL-ACCEPTING CHEMOTAXIS PROTEIN MCPB"/>
    <property type="match status" value="1"/>
</dbReference>
<dbReference type="PATRIC" id="fig|862908.3.peg.3183"/>
<name>E1X104_HALMS</name>
<evidence type="ECO:0000256" key="1">
    <source>
        <dbReference type="ARBA" id="ARBA00023224"/>
    </source>
</evidence>
<accession>E1X104</accession>
<dbReference type="HOGENOM" id="CLU_574614_0_0_7"/>
<keyword evidence="3" id="KW-1133">Transmembrane helix</keyword>
<feature type="transmembrane region" description="Helical" evidence="3">
    <location>
        <begin position="62"/>
        <end position="83"/>
    </location>
</feature>
<dbReference type="AlphaFoldDB" id="E1X104"/>
<keyword evidence="6" id="KW-1185">Reference proteome</keyword>
<organism evidence="5 6">
    <name type="scientific">Halobacteriovorax marinus (strain ATCC BAA-682 / DSM 15412 / SJ)</name>
    <name type="common">Bacteriovorax marinus</name>
    <dbReference type="NCBI Taxonomy" id="862908"/>
    <lineage>
        <taxon>Bacteria</taxon>
        <taxon>Pseudomonadati</taxon>
        <taxon>Bdellovibrionota</taxon>
        <taxon>Bacteriovoracia</taxon>
        <taxon>Bacteriovoracales</taxon>
        <taxon>Halobacteriovoraceae</taxon>
        <taxon>Halobacteriovorax</taxon>
    </lineage>
</organism>
<evidence type="ECO:0000313" key="6">
    <source>
        <dbReference type="Proteomes" id="UP000008963"/>
    </source>
</evidence>
<gene>
    <name evidence="5" type="ordered locus">BMS_3330</name>
</gene>
<dbReference type="eggNOG" id="COG0840">
    <property type="taxonomic scope" value="Bacteria"/>
</dbReference>
<sequence>MMNTYEKNLKRSLKIMNWAILMHVPIFIAMADFFSTEVSIAIGAPVILYIGQKLFEHVFKNIRVAAILMGFSSMALSATMIHLGKGMIEWHFHIFVLIGVLSLFASPLTIVAAALTAAIHHVTFYFYLPESVFNYNASIYIVVIHAAFVVVESVACVYLSNQFKKVLDLQDRIKNEISPLVTSIDSASKESSVSCTTLLGLTDNNTSAIAEISAGAGRISEMAIATKQKILETLNIMKITQESVNESSEVIKEGENFLESLNQVKKQMEELQSLSSNQLQSVVDSVDTISDKTSIINDIVFQTRLLSFNASVEAARAGEHGKGFSVVAEEIGSLAANSGKASEEIATIVELSRTQLGESVSTISTQLTEFQGKLEGAFTTWAQINNRLKKSFKVVEDNSIVQEGSLNEISSSADRQCDGVNELSDSLSSINDSSSRSLDQLRSVEMITKRLEEDSKLLYVIQSNLGGKRKSKVSA</sequence>
<dbReference type="PROSITE" id="PS50111">
    <property type="entry name" value="CHEMOTAXIS_TRANSDUC_2"/>
    <property type="match status" value="1"/>
</dbReference>
<evidence type="ECO:0000256" key="3">
    <source>
        <dbReference type="SAM" id="Phobius"/>
    </source>
</evidence>